<sequence>MRGKRPSIWGDTGALLRGALQLVRAGGARLCGLILVTQLLILLVALPVISWLFREALRANGMAGLDLGQLPVRAGFPLTVSLIVAIVVLVFWILALQFTALVVLLRWPRLSGRQYVRELGRVARALLRPAALPLLGYLFVLVPLTGFGFTSALTRGLAIPQFISGELFKAPATTVGFLLFLLVLAWLNVRFSLTVPVFILTAGRRPLRTSWRLTSGPRTWAPLVLAATVVLALGSLAGSVLAAIALAPTAAADALLPPAAAGTAAVSLGIAQVLGMLLSGLVTAGIAALLITQLRRTASRLPKDGTLLPYPEPSRAGVQAASARQIVPAVLAIAVVLAIGCSAAGWGTMHRLAAAPESLVLAHRGFSAGGVENTLGGLDAAARAGADLVEMDVMQTSDGGFVAMHDAQLDRLAGRPDAVKDLTLAELTSITVRDANGHEDHIPSFSAYVQRAQELEMPLLIEIKIGGGETPDHVDRLVAELEELGALNENIYHSLEAPSVERLKLLRPDLTVGYTMAFAGGGIPETVADFIVVEQWTATAVMQDAAWGAGLGFMAWTVNDEAGYREHLRRNTDGIITDVPDLVLAARAEMQHGSGMAAILFDALTRFVTVV</sequence>
<dbReference type="Proteomes" id="UP000295601">
    <property type="component" value="Unassembled WGS sequence"/>
</dbReference>
<accession>A0A4R6RV42</accession>
<feature type="domain" description="GP-PDE" evidence="2">
    <location>
        <begin position="358"/>
        <end position="587"/>
    </location>
</feature>
<feature type="transmembrane region" description="Helical" evidence="1">
    <location>
        <begin position="266"/>
        <end position="291"/>
    </location>
</feature>
<protein>
    <submittedName>
        <fullName evidence="3">Glycerophosphoryl diester phosphodiesterase</fullName>
    </submittedName>
</protein>
<keyword evidence="4" id="KW-1185">Reference proteome</keyword>
<dbReference type="EMBL" id="SNYA01000006">
    <property type="protein sequence ID" value="TDP90822.1"/>
    <property type="molecule type" value="Genomic_DNA"/>
</dbReference>
<keyword evidence="1" id="KW-1133">Transmembrane helix</keyword>
<feature type="transmembrane region" description="Helical" evidence="1">
    <location>
        <begin position="126"/>
        <end position="149"/>
    </location>
</feature>
<organism evidence="3 4">
    <name type="scientific">Leucobacter luti</name>
    <dbReference type="NCBI Taxonomy" id="340320"/>
    <lineage>
        <taxon>Bacteria</taxon>
        <taxon>Bacillati</taxon>
        <taxon>Actinomycetota</taxon>
        <taxon>Actinomycetes</taxon>
        <taxon>Micrococcales</taxon>
        <taxon>Microbacteriaceae</taxon>
        <taxon>Leucobacter</taxon>
    </lineage>
</organism>
<dbReference type="PANTHER" id="PTHR46211">
    <property type="entry name" value="GLYCEROPHOSPHORYL DIESTER PHOSPHODIESTERASE"/>
    <property type="match status" value="1"/>
</dbReference>
<dbReference type="OrthoDB" id="9758957at2"/>
<evidence type="ECO:0000259" key="2">
    <source>
        <dbReference type="PROSITE" id="PS51704"/>
    </source>
</evidence>
<evidence type="ECO:0000313" key="3">
    <source>
        <dbReference type="EMBL" id="TDP90822.1"/>
    </source>
</evidence>
<dbReference type="PANTHER" id="PTHR46211:SF8">
    <property type="entry name" value="PHOSPHODIESTERASE"/>
    <property type="match status" value="1"/>
</dbReference>
<dbReference type="Gene3D" id="3.20.20.190">
    <property type="entry name" value="Phosphatidylinositol (PI) phosphodiesterase"/>
    <property type="match status" value="1"/>
</dbReference>
<evidence type="ECO:0000313" key="4">
    <source>
        <dbReference type="Proteomes" id="UP000295601"/>
    </source>
</evidence>
<dbReference type="PROSITE" id="PS51704">
    <property type="entry name" value="GP_PDE"/>
    <property type="match status" value="1"/>
</dbReference>
<dbReference type="Pfam" id="PF03009">
    <property type="entry name" value="GDPD"/>
    <property type="match status" value="1"/>
</dbReference>
<dbReference type="RefSeq" id="WP_133617227.1">
    <property type="nucleotide sequence ID" value="NZ_SNYA01000006.1"/>
</dbReference>
<dbReference type="SUPFAM" id="SSF51695">
    <property type="entry name" value="PLC-like phosphodiesterases"/>
    <property type="match status" value="1"/>
</dbReference>
<feature type="transmembrane region" description="Helical" evidence="1">
    <location>
        <begin position="177"/>
        <end position="202"/>
    </location>
</feature>
<keyword evidence="1" id="KW-0812">Transmembrane</keyword>
<keyword evidence="1" id="KW-0472">Membrane</keyword>
<dbReference type="AlphaFoldDB" id="A0A4R6RV42"/>
<feature type="transmembrane region" description="Helical" evidence="1">
    <location>
        <begin position="30"/>
        <end position="54"/>
    </location>
</feature>
<feature type="transmembrane region" description="Helical" evidence="1">
    <location>
        <begin position="74"/>
        <end position="105"/>
    </location>
</feature>
<reference evidence="3 4" key="1">
    <citation type="submission" date="2019-03" db="EMBL/GenBank/DDBJ databases">
        <title>Genomic analyses of the natural microbiome of Caenorhabditis elegans.</title>
        <authorList>
            <person name="Samuel B."/>
        </authorList>
    </citation>
    <scope>NUCLEOTIDE SEQUENCE [LARGE SCALE GENOMIC DNA]</scope>
    <source>
        <strain evidence="3 4">JUb18</strain>
    </source>
</reference>
<gene>
    <name evidence="3" type="ORF">EDF62_2475</name>
</gene>
<comment type="caution">
    <text evidence="3">The sequence shown here is derived from an EMBL/GenBank/DDBJ whole genome shotgun (WGS) entry which is preliminary data.</text>
</comment>
<dbReference type="GO" id="GO:0008081">
    <property type="term" value="F:phosphoric diester hydrolase activity"/>
    <property type="evidence" value="ECO:0007669"/>
    <property type="project" value="InterPro"/>
</dbReference>
<dbReference type="Pfam" id="PF10110">
    <property type="entry name" value="GPDPase_memb"/>
    <property type="match status" value="1"/>
</dbReference>
<proteinExistence type="predicted"/>
<feature type="transmembrane region" description="Helical" evidence="1">
    <location>
        <begin position="326"/>
        <end position="346"/>
    </location>
</feature>
<name>A0A4R6RV42_9MICO</name>
<dbReference type="InterPro" id="IPR030395">
    <property type="entry name" value="GP_PDE_dom"/>
</dbReference>
<dbReference type="InterPro" id="IPR017946">
    <property type="entry name" value="PLC-like_Pdiesterase_TIM-brl"/>
</dbReference>
<dbReference type="GO" id="GO:0006629">
    <property type="term" value="P:lipid metabolic process"/>
    <property type="evidence" value="ECO:0007669"/>
    <property type="project" value="InterPro"/>
</dbReference>
<feature type="transmembrane region" description="Helical" evidence="1">
    <location>
        <begin position="223"/>
        <end position="246"/>
    </location>
</feature>
<evidence type="ECO:0000256" key="1">
    <source>
        <dbReference type="SAM" id="Phobius"/>
    </source>
</evidence>
<dbReference type="InterPro" id="IPR018476">
    <property type="entry name" value="GlyceroP-diester-Pdiesterase_M"/>
</dbReference>